<dbReference type="Pfam" id="PF10018">
    <property type="entry name" value="Med4"/>
    <property type="match status" value="1"/>
</dbReference>
<organism evidence="11 12">
    <name type="scientific">Fonsecaea pedrosoi CBS 271.37</name>
    <dbReference type="NCBI Taxonomy" id="1442368"/>
    <lineage>
        <taxon>Eukaryota</taxon>
        <taxon>Fungi</taxon>
        <taxon>Dikarya</taxon>
        <taxon>Ascomycota</taxon>
        <taxon>Pezizomycotina</taxon>
        <taxon>Eurotiomycetes</taxon>
        <taxon>Chaetothyriomycetidae</taxon>
        <taxon>Chaetothyriales</taxon>
        <taxon>Herpotrichiellaceae</taxon>
        <taxon>Fonsecaea</taxon>
    </lineage>
</organism>
<dbReference type="GO" id="GO:0006357">
    <property type="term" value="P:regulation of transcription by RNA polymerase II"/>
    <property type="evidence" value="ECO:0007669"/>
    <property type="project" value="InterPro"/>
</dbReference>
<keyword evidence="9" id="KW-0175">Coiled coil</keyword>
<dbReference type="HOGENOM" id="CLU_052082_0_0_1"/>
<feature type="compositionally biased region" description="Polar residues" evidence="10">
    <location>
        <begin position="306"/>
        <end position="323"/>
    </location>
</feature>
<dbReference type="InterPro" id="IPR019258">
    <property type="entry name" value="Mediator_Med4"/>
</dbReference>
<dbReference type="VEuPathDB" id="FungiDB:Z517_07292"/>
<evidence type="ECO:0000256" key="8">
    <source>
        <dbReference type="RuleBase" id="RU364141"/>
    </source>
</evidence>
<dbReference type="GO" id="GO:0016592">
    <property type="term" value="C:mediator complex"/>
    <property type="evidence" value="ECO:0007669"/>
    <property type="project" value="InterPro"/>
</dbReference>
<evidence type="ECO:0000256" key="2">
    <source>
        <dbReference type="ARBA" id="ARBA00009626"/>
    </source>
</evidence>
<dbReference type="STRING" id="1442368.A0A0D2DS33"/>
<keyword evidence="12" id="KW-1185">Reference proteome</keyword>
<comment type="subcellular location">
    <subcellularLocation>
        <location evidence="1 8">Nucleus</location>
    </subcellularLocation>
</comment>
<keyword evidence="6 8" id="KW-0539">Nucleus</keyword>
<feature type="region of interest" description="Disordered" evidence="10">
    <location>
        <begin position="270"/>
        <end position="353"/>
    </location>
</feature>
<evidence type="ECO:0000256" key="7">
    <source>
        <dbReference type="ARBA" id="ARBA00031257"/>
    </source>
</evidence>
<dbReference type="OrthoDB" id="1929813at2759"/>
<comment type="function">
    <text evidence="8">Component of the Mediator complex, a coactivator involved in the regulated transcription of nearly all RNA polymerase II-dependent genes. Mediator functions as a bridge to convey information from gene-specific regulatory proteins to the basal RNA polymerase II transcription machinery. Mediator is recruited to promoters by direct interactions with regulatory proteins and serves as a scaffold for the assembly of a functional preinitiation complex with RNA polymerase II and the general transcription factors.</text>
</comment>
<comment type="subunit">
    <text evidence="8">Component of the Mediator complex.</text>
</comment>
<feature type="coiled-coil region" evidence="9">
    <location>
        <begin position="63"/>
        <end position="90"/>
    </location>
</feature>
<evidence type="ECO:0000256" key="3">
    <source>
        <dbReference type="ARBA" id="ARBA00020629"/>
    </source>
</evidence>
<evidence type="ECO:0000256" key="9">
    <source>
        <dbReference type="SAM" id="Coils"/>
    </source>
</evidence>
<evidence type="ECO:0000313" key="11">
    <source>
        <dbReference type="EMBL" id="KIW80676.1"/>
    </source>
</evidence>
<reference evidence="11 12" key="1">
    <citation type="submission" date="2015-01" db="EMBL/GenBank/DDBJ databases">
        <title>The Genome Sequence of Fonsecaea pedrosoi CBS 271.37.</title>
        <authorList>
            <consortium name="The Broad Institute Genomics Platform"/>
            <person name="Cuomo C."/>
            <person name="de Hoog S."/>
            <person name="Gorbushina A."/>
            <person name="Stielow B."/>
            <person name="Teixiera M."/>
            <person name="Abouelleil A."/>
            <person name="Chapman S.B."/>
            <person name="Priest M."/>
            <person name="Young S.K."/>
            <person name="Wortman J."/>
            <person name="Nusbaum C."/>
            <person name="Birren B."/>
        </authorList>
    </citation>
    <scope>NUCLEOTIDE SEQUENCE [LARGE SCALE GENOMIC DNA]</scope>
    <source>
        <strain evidence="11 12">CBS 271.37</strain>
    </source>
</reference>
<dbReference type="Proteomes" id="UP000053029">
    <property type="component" value="Unassembled WGS sequence"/>
</dbReference>
<proteinExistence type="inferred from homology"/>
<evidence type="ECO:0000256" key="5">
    <source>
        <dbReference type="ARBA" id="ARBA00023163"/>
    </source>
</evidence>
<evidence type="ECO:0000256" key="10">
    <source>
        <dbReference type="SAM" id="MobiDB-lite"/>
    </source>
</evidence>
<keyword evidence="5 8" id="KW-0804">Transcription</keyword>
<evidence type="ECO:0000256" key="1">
    <source>
        <dbReference type="ARBA" id="ARBA00004123"/>
    </source>
</evidence>
<dbReference type="GO" id="GO:0003712">
    <property type="term" value="F:transcription coregulator activity"/>
    <property type="evidence" value="ECO:0007669"/>
    <property type="project" value="InterPro"/>
</dbReference>
<evidence type="ECO:0000313" key="12">
    <source>
        <dbReference type="Proteomes" id="UP000053029"/>
    </source>
</evidence>
<dbReference type="EMBL" id="KN846972">
    <property type="protein sequence ID" value="KIW80676.1"/>
    <property type="molecule type" value="Genomic_DNA"/>
</dbReference>
<feature type="compositionally biased region" description="Low complexity" evidence="10">
    <location>
        <begin position="167"/>
        <end position="178"/>
    </location>
</feature>
<keyword evidence="8" id="KW-0010">Activator</keyword>
<gene>
    <name evidence="8" type="primary">MED4</name>
    <name evidence="11" type="ORF">Z517_07292</name>
</gene>
<evidence type="ECO:0000256" key="4">
    <source>
        <dbReference type="ARBA" id="ARBA00023015"/>
    </source>
</evidence>
<accession>A0A0D2DS33</accession>
<dbReference type="GeneID" id="25306782"/>
<protein>
    <recommendedName>
        <fullName evidence="3 8">Mediator of RNA polymerase II transcription subunit 4</fullName>
    </recommendedName>
    <alternativeName>
        <fullName evidence="7 8">Mediator complex subunit 4</fullName>
    </alternativeName>
</protein>
<sequence>MDSVVLRPLDSIETHLNALVTSLTQTNTFANAPQLAQDLIADDDELASSLSLLQRHQQNYARILNLRAEAATLQEQLKDTIRKCVSFRQEIGQINPSILDLDSDEDGEDEDSQVARVDYHTLLTFAARIGKHNTIAAREAEAESLRRKIAAKNKEQTSPPAVANGLEAPSATAESAPEGTEEARDENHTAETTAELMRINNTIAVQRAQMGVSFPDAGILRVGALGQLQLFLERQRQHSGVDAGAGQEEAKAVQEALEKEVEKMVRETEDIAEDTGTAGDMEEDDTTATAGGWTSPVLKRGLTFEGESNQDAPASAGHPSTGQAALPPKPPKPPQPKRKLDLDFPDSDEEDED</sequence>
<dbReference type="AlphaFoldDB" id="A0A0D2DS33"/>
<dbReference type="RefSeq" id="XP_013284484.1">
    <property type="nucleotide sequence ID" value="XM_013429030.1"/>
</dbReference>
<keyword evidence="4 8" id="KW-0805">Transcription regulation</keyword>
<name>A0A0D2DS33_9EURO</name>
<feature type="region of interest" description="Disordered" evidence="10">
    <location>
        <begin position="152"/>
        <end position="186"/>
    </location>
</feature>
<feature type="compositionally biased region" description="Acidic residues" evidence="10">
    <location>
        <begin position="343"/>
        <end position="353"/>
    </location>
</feature>
<comment type="similarity">
    <text evidence="2 8">Belongs to the Mediator complex subunit 4 family.</text>
</comment>
<evidence type="ECO:0000256" key="6">
    <source>
        <dbReference type="ARBA" id="ARBA00023242"/>
    </source>
</evidence>